<dbReference type="InterPro" id="IPR046070">
    <property type="entry name" value="DUF6029"/>
</dbReference>
<organism evidence="1">
    <name type="scientific">marine metagenome</name>
    <dbReference type="NCBI Taxonomy" id="408172"/>
    <lineage>
        <taxon>unclassified sequences</taxon>
        <taxon>metagenomes</taxon>
        <taxon>ecological metagenomes</taxon>
    </lineage>
</organism>
<dbReference type="Pfam" id="PF19494">
    <property type="entry name" value="DUF6029"/>
    <property type="match status" value="2"/>
</dbReference>
<evidence type="ECO:0000313" key="1">
    <source>
        <dbReference type="EMBL" id="SVA19032.1"/>
    </source>
</evidence>
<evidence type="ECO:0008006" key="2">
    <source>
        <dbReference type="Google" id="ProtNLM"/>
    </source>
</evidence>
<sequence>MIQFIFLLVIHTFISAQISVGGDAELKFGESKNNYNFSEVLLNMNISNDNLSTWFQFEYSEPPEIGININGLRKFRIDYTGDDMELSVGDIYKIWGRGLILNQFDDQNVDLDNGFRGLSFGLINEKYALNLLSGLSNISRISSDYWENIDQASRKPNHFSDHSLFGGDLEIFSGSFSVALSSLQSRENHPINNPSTMMGDSVSVIHRIHGLRSRYEGSSISGYVEFADKITLLPESNKSEYQDVFRPFNGFSFFANLNYYISLPPFDGWSLTMEYKNYNATKINPSERNNYVKNYDMNLIFTQPPTVIREHSSVLLARLIPQVNFNDEVGYQFSLVGPVSNLGYFTLNYQAASRTNIWEKEYPDSVNALFGSKWVSDSSITLMPYNDLVTFPYDELYIEMEGYIKKVRYQLGFGITNQVADYHSLYNSGQNNVWDNDEPFTDLDSNGVWNTNEPYNDYFSVINERIENKFVEAITVPTLLNYNLGSGWSIDLKYEFQRLKAGTKYKSTLSSNEFFEDLDGDGVWDMAELFSDDNGNGIWDDAEDTWYDWWLNGWIPDDQLSDYDINGNGEYDPGEQFTDLDGDGIWDDAEELTDLDGDGIWDDGEELDDLNNDGIWTEKGVYTDSIKSNFYAYENNSGQTLSKEFQNNHMLTLGLGKSPHWSISLTIESSSTYEYGPAVVSITNPLEKFLGNVMDMENKWVALEMMININSNTRLDLMYGTLRGGIICSNGICRFVPPFDDGFKLSLTSVF</sequence>
<accession>A0A381TSK8</accession>
<reference evidence="1" key="1">
    <citation type="submission" date="2018-05" db="EMBL/GenBank/DDBJ databases">
        <authorList>
            <person name="Lanie J.A."/>
            <person name="Ng W.-L."/>
            <person name="Kazmierczak K.M."/>
            <person name="Andrzejewski T.M."/>
            <person name="Davidsen T.M."/>
            <person name="Wayne K.J."/>
            <person name="Tettelin H."/>
            <person name="Glass J.I."/>
            <person name="Rusch D."/>
            <person name="Podicherti R."/>
            <person name="Tsui H.-C.T."/>
            <person name="Winkler M.E."/>
        </authorList>
    </citation>
    <scope>NUCLEOTIDE SEQUENCE</scope>
</reference>
<protein>
    <recommendedName>
        <fullName evidence="2">TonB-dependent receptor-like beta-barrel domain-containing protein</fullName>
    </recommendedName>
</protein>
<dbReference type="AlphaFoldDB" id="A0A381TSK8"/>
<gene>
    <name evidence="1" type="ORF">METZ01_LOCUS71886</name>
</gene>
<dbReference type="EMBL" id="UINC01005095">
    <property type="protein sequence ID" value="SVA19032.1"/>
    <property type="molecule type" value="Genomic_DNA"/>
</dbReference>
<name>A0A381TSK8_9ZZZZ</name>
<proteinExistence type="predicted"/>